<reference evidence="6" key="1">
    <citation type="submission" date="2020-07" db="EMBL/GenBank/DDBJ databases">
        <title>Huge and variable diversity of episymbiotic CPR bacteria and DPANN archaea in groundwater ecosystems.</title>
        <authorList>
            <person name="He C.Y."/>
            <person name="Keren R."/>
            <person name="Whittaker M."/>
            <person name="Farag I.F."/>
            <person name="Doudna J."/>
            <person name="Cate J.H.D."/>
            <person name="Banfield J.F."/>
        </authorList>
    </citation>
    <scope>NUCLEOTIDE SEQUENCE</scope>
    <source>
        <strain evidence="6">NC_groundwater_1664_Pr3_B-0.1um_52_9</strain>
    </source>
</reference>
<gene>
    <name evidence="6" type="ORF">HY912_20255</name>
</gene>
<evidence type="ECO:0000256" key="2">
    <source>
        <dbReference type="ARBA" id="ARBA00022670"/>
    </source>
</evidence>
<dbReference type="SUPFAM" id="SSF52743">
    <property type="entry name" value="Subtilisin-like"/>
    <property type="match status" value="1"/>
</dbReference>
<dbReference type="InterPro" id="IPR015500">
    <property type="entry name" value="Peptidase_S8_subtilisin-rel"/>
</dbReference>
<evidence type="ECO:0000313" key="7">
    <source>
        <dbReference type="Proteomes" id="UP000807825"/>
    </source>
</evidence>
<dbReference type="Proteomes" id="UP000807825">
    <property type="component" value="Unassembled WGS sequence"/>
</dbReference>
<dbReference type="PROSITE" id="PS00137">
    <property type="entry name" value="SUBTILASE_HIS"/>
    <property type="match status" value="1"/>
</dbReference>
<evidence type="ECO:0000256" key="4">
    <source>
        <dbReference type="ARBA" id="ARBA00022825"/>
    </source>
</evidence>
<dbReference type="Pfam" id="PF00082">
    <property type="entry name" value="Peptidase_S8"/>
    <property type="match status" value="1"/>
</dbReference>
<dbReference type="InterPro" id="IPR051048">
    <property type="entry name" value="Peptidase_S8/S53_subtilisin"/>
</dbReference>
<comment type="caution">
    <text evidence="6">The sequence shown here is derived from an EMBL/GenBank/DDBJ whole genome shotgun (WGS) entry which is preliminary data.</text>
</comment>
<dbReference type="InterPro" id="IPR022398">
    <property type="entry name" value="Peptidase_S8_His-AS"/>
</dbReference>
<dbReference type="Gene3D" id="3.40.50.200">
    <property type="entry name" value="Peptidase S8/S53 domain"/>
    <property type="match status" value="1"/>
</dbReference>
<name>A0A9D6Z5T8_9BACT</name>
<keyword evidence="2" id="KW-0645">Protease</keyword>
<dbReference type="PANTHER" id="PTHR43399">
    <property type="entry name" value="SUBTILISIN-RELATED"/>
    <property type="match status" value="1"/>
</dbReference>
<evidence type="ECO:0000313" key="6">
    <source>
        <dbReference type="EMBL" id="MBI5251832.1"/>
    </source>
</evidence>
<dbReference type="InterPro" id="IPR034058">
    <property type="entry name" value="TagA/B/C/D_pept_dom"/>
</dbReference>
<dbReference type="InterPro" id="IPR008979">
    <property type="entry name" value="Galactose-bd-like_sf"/>
</dbReference>
<dbReference type="GO" id="GO:0006508">
    <property type="term" value="P:proteolysis"/>
    <property type="evidence" value="ECO:0007669"/>
    <property type="project" value="UniProtKB-KW"/>
</dbReference>
<evidence type="ECO:0000256" key="3">
    <source>
        <dbReference type="ARBA" id="ARBA00022801"/>
    </source>
</evidence>
<sequence>MGKRITINGMTVDPLAQQLALSAADLHAADASESNYVLIQTQGPLSKNQKAELATKGVVILEYVPDETYICEFKPTDLESIRSLSFVEWANVYMRGFKINPALTTATGAAPGSCNLLEMALTVDEGFNREPKKVDIVLHDGIDPKTVVEQVASAVGLDPGDIKSAGRKIRLKVEEARLEALASLDQVRHLEPVFSKKLHNDIARQILHLDANPAGPIRLEGEGQIVAVADTGLDKGSTIDVHPAFFGRVLKLYGLGRGPNKTNDPHGHGTHVAGSVLGDGNSAVLGHSVRGTAPKAKLILQSVIDSFGGLGGLPDDLHGLFAAPYQDGARVHSNSWGSTLNFGVYDSNANELDDFVWNHRDCVICFAAGNDGADKNDNGIVDSGSVAPPATAKNCIAVGASENNRPNFPLTYGRAWPGDFPKDPLFSDKTADSPEGMVAFSSRGPTNDGRIRPDVVAPGTYVLSTRSRATSGTGFGLSNDPLYMFDSGTSMACPLVAGCAAIVREFLIKERGMPEPSAALVKALLMNGARNLNGQYVPTEAGPIPNNDEGFGIVDMAATLGPLTAAQIHVFKDEANALDSEDEERLTVQVPEGAEMLKVTLVWTDPPGETLQNDLDLIVRTADGQEWHGNAAPGSSSFDRKNNVEQVIWQNVPAGHVEIVVKAYRIVKPQSYALVARTA</sequence>
<dbReference type="GO" id="GO:0004252">
    <property type="term" value="F:serine-type endopeptidase activity"/>
    <property type="evidence" value="ECO:0007669"/>
    <property type="project" value="InterPro"/>
</dbReference>
<dbReference type="AlphaFoldDB" id="A0A9D6Z5T8"/>
<organism evidence="6 7">
    <name type="scientific">Desulfomonile tiedjei</name>
    <dbReference type="NCBI Taxonomy" id="2358"/>
    <lineage>
        <taxon>Bacteria</taxon>
        <taxon>Pseudomonadati</taxon>
        <taxon>Thermodesulfobacteriota</taxon>
        <taxon>Desulfomonilia</taxon>
        <taxon>Desulfomonilales</taxon>
        <taxon>Desulfomonilaceae</taxon>
        <taxon>Desulfomonile</taxon>
    </lineage>
</organism>
<dbReference type="PANTHER" id="PTHR43399:SF4">
    <property type="entry name" value="CELL WALL-ASSOCIATED PROTEASE"/>
    <property type="match status" value="1"/>
</dbReference>
<protein>
    <submittedName>
        <fullName evidence="6">S8 family serine peptidase</fullName>
    </submittedName>
</protein>
<accession>A0A9D6Z5T8</accession>
<dbReference type="InterPro" id="IPR000209">
    <property type="entry name" value="Peptidase_S8/S53_dom"/>
</dbReference>
<keyword evidence="3" id="KW-0378">Hydrolase</keyword>
<evidence type="ECO:0000259" key="5">
    <source>
        <dbReference type="Pfam" id="PF00082"/>
    </source>
</evidence>
<feature type="domain" description="Peptidase S8/S53" evidence="5">
    <location>
        <begin position="221"/>
        <end position="541"/>
    </location>
</feature>
<dbReference type="PRINTS" id="PR00723">
    <property type="entry name" value="SUBTILISIN"/>
</dbReference>
<keyword evidence="4" id="KW-0720">Serine protease</keyword>
<evidence type="ECO:0000256" key="1">
    <source>
        <dbReference type="ARBA" id="ARBA00011073"/>
    </source>
</evidence>
<comment type="similarity">
    <text evidence="1">Belongs to the peptidase S8 family.</text>
</comment>
<dbReference type="SUPFAM" id="SSF49785">
    <property type="entry name" value="Galactose-binding domain-like"/>
    <property type="match status" value="1"/>
</dbReference>
<proteinExistence type="inferred from homology"/>
<dbReference type="InterPro" id="IPR023828">
    <property type="entry name" value="Peptidase_S8_Ser-AS"/>
</dbReference>
<dbReference type="CDD" id="cd04842">
    <property type="entry name" value="Peptidases_S8_Kp43_protease"/>
    <property type="match status" value="1"/>
</dbReference>
<dbReference type="InterPro" id="IPR036852">
    <property type="entry name" value="Peptidase_S8/S53_dom_sf"/>
</dbReference>
<dbReference type="Gene3D" id="2.60.120.380">
    <property type="match status" value="1"/>
</dbReference>
<dbReference type="EMBL" id="JACRDE010000529">
    <property type="protein sequence ID" value="MBI5251832.1"/>
    <property type="molecule type" value="Genomic_DNA"/>
</dbReference>
<dbReference type="PROSITE" id="PS00138">
    <property type="entry name" value="SUBTILASE_SER"/>
    <property type="match status" value="1"/>
</dbReference>